<accession>A0A813K755</accession>
<feature type="coiled-coil region" evidence="1">
    <location>
        <begin position="831"/>
        <end position="858"/>
    </location>
</feature>
<name>A0A813K755_POLGL</name>
<keyword evidence="1" id="KW-0175">Coiled coil</keyword>
<dbReference type="EMBL" id="CAJNNW010027521">
    <property type="protein sequence ID" value="CAE8691794.1"/>
    <property type="molecule type" value="Genomic_DNA"/>
</dbReference>
<dbReference type="Proteomes" id="UP000626109">
    <property type="component" value="Unassembled WGS sequence"/>
</dbReference>
<organism evidence="2 3">
    <name type="scientific">Polarella glacialis</name>
    <name type="common">Dinoflagellate</name>
    <dbReference type="NCBI Taxonomy" id="89957"/>
    <lineage>
        <taxon>Eukaryota</taxon>
        <taxon>Sar</taxon>
        <taxon>Alveolata</taxon>
        <taxon>Dinophyceae</taxon>
        <taxon>Suessiales</taxon>
        <taxon>Suessiaceae</taxon>
        <taxon>Polarella</taxon>
    </lineage>
</organism>
<proteinExistence type="predicted"/>
<reference evidence="2" key="1">
    <citation type="submission" date="2021-02" db="EMBL/GenBank/DDBJ databases">
        <authorList>
            <person name="Dougan E. K."/>
            <person name="Rhodes N."/>
            <person name="Thang M."/>
            <person name="Chan C."/>
        </authorList>
    </citation>
    <scope>NUCLEOTIDE SEQUENCE</scope>
</reference>
<comment type="caution">
    <text evidence="2">The sequence shown here is derived from an EMBL/GenBank/DDBJ whole genome shotgun (WGS) entry which is preliminary data.</text>
</comment>
<evidence type="ECO:0000313" key="2">
    <source>
        <dbReference type="EMBL" id="CAE8691794.1"/>
    </source>
</evidence>
<gene>
    <name evidence="2" type="ORF">PGLA2088_LOCUS27580</name>
</gene>
<protein>
    <submittedName>
        <fullName evidence="2">Uncharacterized protein</fullName>
    </submittedName>
</protein>
<evidence type="ECO:0000313" key="3">
    <source>
        <dbReference type="Proteomes" id="UP000626109"/>
    </source>
</evidence>
<sequence length="2183" mass="240578">AWSQQQGRLNLRLVTSRPDGSSEVEFKSTYSEMDIASSLARTMPVLYLVPRFWIFWARQVESARGQVLKAAAEKGGFGKRVSPAPEEAVDGGNRWIQRHTEALPSLESQQCFVVEIGTAEMRLFRISPKVSPGPIFVSVQKVPFSGKDGFVEQFLRRPDGADGATQLAEAWGDWIQHYSGPVASSPSDSPKVIVGVTGQVRDLLRSSAESMDEFEELLQRVEDGLVRRLPFAQPTVELFVPSELDEAILELSAVEWMVQVADLDVTRTPPGFQGQLFAGFELSQAFARARVAPDRCAAPSSANLVQMEDFLREFRDLVGGELRFEFLTTKFRQAVLDNATDRSAADFGALWDVFRGSPKLMRTFVKRRLFAGMISADDVSCQVTIKDELVMSAQMNFGKQSSNTKSRRLARAAEVISIPLGRLEPLVSSGSAQELLTETQLTEWQQRIQLQWAQMDEDGHMHERVTCGLRGFFVGAGVLCDAAELAECSDAVLPKALFLEKLKQKLQDLIRKPSKLFSKDGEDLVYDYSAASTLALVYELVSKVLAETAWIVCKRRWHAQPASLEVPLRADEGLAALQSRVAGAFGLTAPFDLVGAGGVPLRSDEDAAQTAAAAASVRVEDSRLTELSIIAGEDSLLDLERSHGETGSLRWALLRQILGGTRTKLAEVAVAISEGQRRTAVLDEHLLRERSTREAGDAALRAEIRQLAEGSAAETHRARQEAKAALEAATGDLVRQAQAAAAEQRLALQSLAEELKQGLSAEAASRQREADETLRRFEQVRSSVKDESEARTESLKQAMSVSLNLEKQLASETQERLAFQARAEAADASLAEKLSQAAAEQAESLKKLETTIAEVRAALALEVAARVADVCAVEAGAKALLGPIEAKLASIQVPIEERLSSLEAVEPSLRLYISSEAVKREAADVEQKKSLASLDEGLKAEASDRRSCEERAAGCVAALQEAAGREQRAREATGAEQGRLLGSFGARLEAEEKQNAAISTGLRSEMARLQQELQEFVVGERKAREAACKEIAAAETLRHEALVTETRKARTTQAEESRQWAQALVERLSSDLRSEREALFQELKRRCEEAAEASTERARVELSAEAQVITTRISADILENCAPASLKDSAKSIWTNIGVTSALQVDPIGAVGFTIFEEDPGLLIDIQQTYVAAVVTSFLLNLMSMLLCVINMSYVEPLTWIVNGSFNPEELAPGRFKWTQDDPSEWPTSKAKSGTKMVGLRKSKQIQRLVKKLGKAILDEEETLCSVALRFLSLASNSLSAAAVSDDGERDGRGQLPELDLEDFEDDDCLEASGSDTLILLMHELADILDQVLLSTADGPPAWEFFDAWSADGRMDVMSRLAPVVFGRPYCEPGKLAWLAVRCLSLLRDSSASEALQCASTVDEDLLVQMTPRSKKFETRLHLVLRSPWPAFRLLDLMIRLHPENGSTRMGACRKNQMWNSSLDVFDWPMFKPALIGAVGSLSADEADRFLLRRGDGPLSRQYRARWLRIHSFSPMRHVLSVADDVFDAYREHHYKAGCHMGVISSYALQLLQVLLRDVEGRLQRYSASVANLVNMHAPFQDAVKTDWPLYRLLHFASLLQRTEPWTVWRGLAEHEPTAGTDAARRLVADVELAAASSSAPMVFLTSAWGWLAQHIGNVCNRWQGLFGEAPLVLLARDSRAARLCEEAAAKDPSGAARCVNAPVRLGIDPMVAKYLALAAITRLGLTAVWIDLDVFVAQAPFEMIRHELAKPEQPDLVFARHLMSESLSPAVLVARGGSPTAVALLLGYARWLRENPFLLDHQGWDAYLDNRLGDFAGVFDYKGRNITVKDDEGPPLSFLPQSGVAPPGSRYATFKEGFGGGDGWIGKSSAEGLMFFHFFGARESQAELFELFYPNTKQGPPTGEALVLLQSYWRRPSSGPSVFSLSTSKGGPGSKEKPLHVVEISYAHGCCSQSLQRNRQQALKVGVDEARAYGKSALAPMWAERHELILSQKRGAGWWLWKPQLILQTLKDPAVPWNRGVVLWVDAGNYLHADPRPLLSTALQGSDVTGLRLKWCLEVEWTSDVTLRRLNMSDRYALMDRPQLGAYFLAFRKSEVSIAFVEEWLRLSQDPVALLGSAASKLDSEDEGSSLPATKDDNETHPMFQTHQADQSIFSLLFKDFGFRAISLEEGHKVVTLDRWRV</sequence>
<feature type="non-terminal residue" evidence="2">
    <location>
        <position position="1"/>
    </location>
</feature>
<evidence type="ECO:0000256" key="1">
    <source>
        <dbReference type="SAM" id="Coils"/>
    </source>
</evidence>